<keyword evidence="1" id="KW-0472">Membrane</keyword>
<dbReference type="Pfam" id="PF16220">
    <property type="entry name" value="DUF4880"/>
    <property type="match status" value="1"/>
</dbReference>
<sequence>MNDNKRGEDEHVSINQQAREWVVRLDRDKSPETRAEFDEWFDASPEHRREFEWIEKIYAVGEHLKDSDEFGLKREADAPRPARSRHWLMWGTAAAAAVAVLMIAFGAGGAPLPGQSMSALAAEPLVTQRGEIRSFRLSDGTNATLDTDSRVEVSMTATERSLHLSQGRARFEVASDARPFRVRAGAGEVTASQGVLDVAYGDDQNITVRVISGEAKVGPIAPGPQAAPARPADQSEVLGYSVTDGRAVSVPPVVGANARQDWPSGWVQHRSIRLDQLVAQANRYSGKPIILDDNATAALIASGRFQINKTDVFVERIAESLKLRISYRDDGIHLRKR</sequence>
<evidence type="ECO:0000256" key="1">
    <source>
        <dbReference type="SAM" id="Phobius"/>
    </source>
</evidence>
<dbReference type="InterPro" id="IPR012373">
    <property type="entry name" value="Ferrdict_sens_TM"/>
</dbReference>
<dbReference type="OrthoDB" id="7492241at2"/>
<evidence type="ECO:0000313" key="5">
    <source>
        <dbReference type="Proteomes" id="UP000030907"/>
    </source>
</evidence>
<dbReference type="KEGG" id="sphk:SKP52_13915"/>
<dbReference type="AlphaFoldDB" id="A0A0A7PI93"/>
<gene>
    <name evidence="4" type="ORF">SKP52_13915</name>
</gene>
<dbReference type="HOGENOM" id="CLU_050192_0_2_5"/>
<evidence type="ECO:0000313" key="4">
    <source>
        <dbReference type="EMBL" id="AJA09669.1"/>
    </source>
</evidence>
<dbReference type="EMBL" id="CP009122">
    <property type="protein sequence ID" value="AJA09669.1"/>
    <property type="molecule type" value="Genomic_DNA"/>
</dbReference>
<dbReference type="InterPro" id="IPR006860">
    <property type="entry name" value="FecR"/>
</dbReference>
<accession>A0A0A7PI93</accession>
<dbReference type="PANTHER" id="PTHR30273:SF2">
    <property type="entry name" value="PROTEIN FECR"/>
    <property type="match status" value="1"/>
</dbReference>
<evidence type="ECO:0000259" key="3">
    <source>
        <dbReference type="Pfam" id="PF16220"/>
    </source>
</evidence>
<feature type="domain" description="FecR protein" evidence="2">
    <location>
        <begin position="125"/>
        <end position="215"/>
    </location>
</feature>
<dbReference type="Pfam" id="PF04773">
    <property type="entry name" value="FecR"/>
    <property type="match status" value="1"/>
</dbReference>
<dbReference type="PANTHER" id="PTHR30273">
    <property type="entry name" value="PERIPLASMIC SIGNAL SENSOR AND SIGMA FACTOR ACTIVATOR FECR-RELATED"/>
    <property type="match status" value="1"/>
</dbReference>
<keyword evidence="1" id="KW-0812">Transmembrane</keyword>
<dbReference type="GO" id="GO:0016989">
    <property type="term" value="F:sigma factor antagonist activity"/>
    <property type="evidence" value="ECO:0007669"/>
    <property type="project" value="TreeGrafter"/>
</dbReference>
<feature type="transmembrane region" description="Helical" evidence="1">
    <location>
        <begin position="87"/>
        <end position="108"/>
    </location>
</feature>
<name>A0A0A7PI93_9SPHN</name>
<keyword evidence="5" id="KW-1185">Reference proteome</keyword>
<dbReference type="Proteomes" id="UP000030907">
    <property type="component" value="Chromosome"/>
</dbReference>
<protein>
    <submittedName>
        <fullName evidence="4">Putative FecR protein</fullName>
    </submittedName>
</protein>
<dbReference type="STRING" id="1515612.SKP52_13915"/>
<dbReference type="PIRSF" id="PIRSF018266">
    <property type="entry name" value="FecR"/>
    <property type="match status" value="1"/>
</dbReference>
<organism evidence="4 5">
    <name type="scientific">Sphingopyxis fribergensis</name>
    <dbReference type="NCBI Taxonomy" id="1515612"/>
    <lineage>
        <taxon>Bacteria</taxon>
        <taxon>Pseudomonadati</taxon>
        <taxon>Pseudomonadota</taxon>
        <taxon>Alphaproteobacteria</taxon>
        <taxon>Sphingomonadales</taxon>
        <taxon>Sphingomonadaceae</taxon>
        <taxon>Sphingopyxis</taxon>
    </lineage>
</organism>
<dbReference type="Gene3D" id="2.60.120.1440">
    <property type="match status" value="1"/>
</dbReference>
<evidence type="ECO:0000259" key="2">
    <source>
        <dbReference type="Pfam" id="PF04773"/>
    </source>
</evidence>
<feature type="domain" description="FecR N-terminal" evidence="3">
    <location>
        <begin position="16"/>
        <end position="55"/>
    </location>
</feature>
<keyword evidence="1" id="KW-1133">Transmembrane helix</keyword>
<reference evidence="4 5" key="1">
    <citation type="journal article" date="2015" name="Int. J. Syst. Evol. Microbiol.">
        <title>Description of Sphingopyxis fribergensis sp. nov. - a soil bacterium with the ability to degrade styrene and phenylacetic acid.</title>
        <authorList>
            <person name="Oelschlagel M."/>
            <person name="Ruckert C."/>
            <person name="Kalinowski J."/>
            <person name="Schmidt G."/>
            <person name="Schlomann M."/>
            <person name="Tischler D."/>
        </authorList>
    </citation>
    <scope>NUCLEOTIDE SEQUENCE [LARGE SCALE GENOMIC DNA]</scope>
    <source>
        <strain evidence="4 5">Kp5.2</strain>
    </source>
</reference>
<dbReference type="RefSeq" id="WP_052208299.1">
    <property type="nucleotide sequence ID" value="NZ_CP009122.1"/>
</dbReference>
<dbReference type="InterPro" id="IPR032623">
    <property type="entry name" value="FecR_N"/>
</dbReference>
<proteinExistence type="predicted"/>